<sequence>MSGQRSSALSIREEGTKIYQIISTDSDKEGHAVDLEAILSLNLFSLCLENVRRPSLRSSAG</sequence>
<organism evidence="1 2">
    <name type="scientific">Coprinopsis marcescibilis</name>
    <name type="common">Agaric fungus</name>
    <name type="synonym">Psathyrella marcescibilis</name>
    <dbReference type="NCBI Taxonomy" id="230819"/>
    <lineage>
        <taxon>Eukaryota</taxon>
        <taxon>Fungi</taxon>
        <taxon>Dikarya</taxon>
        <taxon>Basidiomycota</taxon>
        <taxon>Agaricomycotina</taxon>
        <taxon>Agaricomycetes</taxon>
        <taxon>Agaricomycetidae</taxon>
        <taxon>Agaricales</taxon>
        <taxon>Agaricineae</taxon>
        <taxon>Psathyrellaceae</taxon>
        <taxon>Coprinopsis</taxon>
    </lineage>
</organism>
<evidence type="ECO:0000313" key="2">
    <source>
        <dbReference type="Proteomes" id="UP000307440"/>
    </source>
</evidence>
<proteinExistence type="predicted"/>
<reference evidence="1 2" key="1">
    <citation type="journal article" date="2019" name="Nat. Ecol. Evol.">
        <title>Megaphylogeny resolves global patterns of mushroom evolution.</title>
        <authorList>
            <person name="Varga T."/>
            <person name="Krizsan K."/>
            <person name="Foldi C."/>
            <person name="Dima B."/>
            <person name="Sanchez-Garcia M."/>
            <person name="Sanchez-Ramirez S."/>
            <person name="Szollosi G.J."/>
            <person name="Szarkandi J.G."/>
            <person name="Papp V."/>
            <person name="Albert L."/>
            <person name="Andreopoulos W."/>
            <person name="Angelini C."/>
            <person name="Antonin V."/>
            <person name="Barry K.W."/>
            <person name="Bougher N.L."/>
            <person name="Buchanan P."/>
            <person name="Buyck B."/>
            <person name="Bense V."/>
            <person name="Catcheside P."/>
            <person name="Chovatia M."/>
            <person name="Cooper J."/>
            <person name="Damon W."/>
            <person name="Desjardin D."/>
            <person name="Finy P."/>
            <person name="Geml J."/>
            <person name="Haridas S."/>
            <person name="Hughes K."/>
            <person name="Justo A."/>
            <person name="Karasinski D."/>
            <person name="Kautmanova I."/>
            <person name="Kiss B."/>
            <person name="Kocsube S."/>
            <person name="Kotiranta H."/>
            <person name="LaButti K.M."/>
            <person name="Lechner B.E."/>
            <person name="Liimatainen K."/>
            <person name="Lipzen A."/>
            <person name="Lukacs Z."/>
            <person name="Mihaltcheva S."/>
            <person name="Morgado L.N."/>
            <person name="Niskanen T."/>
            <person name="Noordeloos M.E."/>
            <person name="Ohm R.A."/>
            <person name="Ortiz-Santana B."/>
            <person name="Ovrebo C."/>
            <person name="Racz N."/>
            <person name="Riley R."/>
            <person name="Savchenko A."/>
            <person name="Shiryaev A."/>
            <person name="Soop K."/>
            <person name="Spirin V."/>
            <person name="Szebenyi C."/>
            <person name="Tomsovsky M."/>
            <person name="Tulloss R.E."/>
            <person name="Uehling J."/>
            <person name="Grigoriev I.V."/>
            <person name="Vagvolgyi C."/>
            <person name="Papp T."/>
            <person name="Martin F.M."/>
            <person name="Miettinen O."/>
            <person name="Hibbett D.S."/>
            <person name="Nagy L.G."/>
        </authorList>
    </citation>
    <scope>NUCLEOTIDE SEQUENCE [LARGE SCALE GENOMIC DNA]</scope>
    <source>
        <strain evidence="1 2">CBS 121175</strain>
    </source>
</reference>
<protein>
    <submittedName>
        <fullName evidence="1">Uncharacterized protein</fullName>
    </submittedName>
</protein>
<dbReference type="Proteomes" id="UP000307440">
    <property type="component" value="Unassembled WGS sequence"/>
</dbReference>
<evidence type="ECO:0000313" key="1">
    <source>
        <dbReference type="EMBL" id="TFK17991.1"/>
    </source>
</evidence>
<dbReference type="EMBL" id="ML210443">
    <property type="protein sequence ID" value="TFK17991.1"/>
    <property type="molecule type" value="Genomic_DNA"/>
</dbReference>
<accession>A0A5C3KDB8</accession>
<keyword evidence="2" id="KW-1185">Reference proteome</keyword>
<name>A0A5C3KDB8_COPMA</name>
<gene>
    <name evidence="1" type="ORF">FA15DRAFT_675640</name>
</gene>
<dbReference type="AlphaFoldDB" id="A0A5C3KDB8"/>